<keyword evidence="6" id="KW-1185">Reference proteome</keyword>
<keyword evidence="2" id="KW-0344">Guanine-nucleotide releasing factor</keyword>
<sequence>MADILKAYSTFTPASSRTDLAALFDKIINAPPFTFSQTTRVELIQLIIHDLKNVGSKGKLASKDAAHALLSVKTLGKDPAGSRYLSSSANLSALLGFALTFKEKDEPEATSEALRSIANAMLLVEEARSTFISKDVNGGETCILMLEKTTSPDYIFILSRILFLATASGPSYIETMVDGKFHGRTVIDILGSKLDLMTVAIQSGTPIAREAATDVLKFLFNILMHYPKMTESEPQNSDSSSGDKVIGDFWSPKLDAALPPLLRIFRDLPTSPSSPIVPPLTHVIHSLIAIPISTSLKSIWLGQPGSTPSRSSTNSSPKGKAPQLADSHPGSRSDSPTRMDKSPTSSKSSTIDRALSALAAAGRSLSRTSSPTVVVDIDVLQRAYDLLDQGFMQYFPGNVDVDAPEVRQRHKTDSNMDTPDDVLSPLIVLISRLCIADESSRLRLRQWVIPDDLDRLSPLDSRSDMLGRCLRLLGSVYHPRLKDAVGEMLFAACGQDATVLSTLVGYGNVAGFLFNKGILNAPPPMTAGSAGSANIPVEDIDPITGLKNQPKPELPEMTEEEKAQEMEKLFVLFDRLERSGALPANQNPVRKAMQKSMGGS</sequence>
<evidence type="ECO:0000256" key="3">
    <source>
        <dbReference type="ARBA" id="ARBA00023186"/>
    </source>
</evidence>
<dbReference type="GO" id="GO:0001965">
    <property type="term" value="F:G-protein alpha-subunit binding"/>
    <property type="evidence" value="ECO:0007669"/>
    <property type="project" value="TreeGrafter"/>
</dbReference>
<dbReference type="AlphaFoldDB" id="A0A0D2PPJ9"/>
<reference evidence="6" key="1">
    <citation type="submission" date="2014-04" db="EMBL/GenBank/DDBJ databases">
        <title>Evolutionary Origins and Diversification of the Mycorrhizal Mutualists.</title>
        <authorList>
            <consortium name="DOE Joint Genome Institute"/>
            <consortium name="Mycorrhizal Genomics Consortium"/>
            <person name="Kohler A."/>
            <person name="Kuo A."/>
            <person name="Nagy L.G."/>
            <person name="Floudas D."/>
            <person name="Copeland A."/>
            <person name="Barry K.W."/>
            <person name="Cichocki N."/>
            <person name="Veneault-Fourrey C."/>
            <person name="LaButti K."/>
            <person name="Lindquist E.A."/>
            <person name="Lipzen A."/>
            <person name="Lundell T."/>
            <person name="Morin E."/>
            <person name="Murat C."/>
            <person name="Riley R."/>
            <person name="Ohm R."/>
            <person name="Sun H."/>
            <person name="Tunlid A."/>
            <person name="Henrissat B."/>
            <person name="Grigoriev I.V."/>
            <person name="Hibbett D.S."/>
            <person name="Martin F."/>
        </authorList>
    </citation>
    <scope>NUCLEOTIDE SEQUENCE [LARGE SCALE GENOMIC DNA]</scope>
    <source>
        <strain evidence="6">FD-334 SS-4</strain>
    </source>
</reference>
<feature type="compositionally biased region" description="Low complexity" evidence="4">
    <location>
        <begin position="306"/>
        <end position="317"/>
    </location>
</feature>
<dbReference type="InterPro" id="IPR019318">
    <property type="entry name" value="Gua_nucleotide_exch_fac_Ric8"/>
</dbReference>
<dbReference type="GO" id="GO:0007186">
    <property type="term" value="P:G protein-coupled receptor signaling pathway"/>
    <property type="evidence" value="ECO:0007669"/>
    <property type="project" value="TreeGrafter"/>
</dbReference>
<comment type="similarity">
    <text evidence="1">Belongs to the synembryn family.</text>
</comment>
<evidence type="ECO:0000256" key="4">
    <source>
        <dbReference type="SAM" id="MobiDB-lite"/>
    </source>
</evidence>
<dbReference type="OrthoDB" id="5585685at2759"/>
<evidence type="ECO:0000256" key="1">
    <source>
        <dbReference type="ARBA" id="ARBA00009049"/>
    </source>
</evidence>
<evidence type="ECO:0000256" key="2">
    <source>
        <dbReference type="ARBA" id="ARBA00022658"/>
    </source>
</evidence>
<evidence type="ECO:0000313" key="6">
    <source>
        <dbReference type="Proteomes" id="UP000054270"/>
    </source>
</evidence>
<dbReference type="OMA" id="GFLFHKG"/>
<protein>
    <submittedName>
        <fullName evidence="5">Uncharacterized protein</fullName>
    </submittedName>
</protein>
<feature type="compositionally biased region" description="Polar residues" evidence="4">
    <location>
        <begin position="342"/>
        <end position="351"/>
    </location>
</feature>
<feature type="compositionally biased region" description="Basic and acidic residues" evidence="4">
    <location>
        <begin position="329"/>
        <end position="341"/>
    </location>
</feature>
<dbReference type="PANTHER" id="PTHR12425">
    <property type="entry name" value="SYNEMBRYN"/>
    <property type="match status" value="1"/>
</dbReference>
<proteinExistence type="inferred from homology"/>
<accession>A0A0D2PPJ9</accession>
<name>A0A0D2PPJ9_HYPSF</name>
<keyword evidence="3" id="KW-0143">Chaperone</keyword>
<dbReference type="PANTHER" id="PTHR12425:SF5">
    <property type="entry name" value="SYNEMBRYN"/>
    <property type="match status" value="1"/>
</dbReference>
<gene>
    <name evidence="5" type="ORF">HYPSUDRAFT_258523</name>
</gene>
<dbReference type="STRING" id="945553.A0A0D2PPJ9"/>
<dbReference type="Proteomes" id="UP000054270">
    <property type="component" value="Unassembled WGS sequence"/>
</dbReference>
<dbReference type="Pfam" id="PF10165">
    <property type="entry name" value="Ric8"/>
    <property type="match status" value="1"/>
</dbReference>
<dbReference type="GO" id="GO:0005085">
    <property type="term" value="F:guanyl-nucleotide exchange factor activity"/>
    <property type="evidence" value="ECO:0007669"/>
    <property type="project" value="UniProtKB-KW"/>
</dbReference>
<evidence type="ECO:0000313" key="5">
    <source>
        <dbReference type="EMBL" id="KJA30086.1"/>
    </source>
</evidence>
<dbReference type="GO" id="GO:0005737">
    <property type="term" value="C:cytoplasm"/>
    <property type="evidence" value="ECO:0007669"/>
    <property type="project" value="TreeGrafter"/>
</dbReference>
<dbReference type="EMBL" id="KN817518">
    <property type="protein sequence ID" value="KJA30086.1"/>
    <property type="molecule type" value="Genomic_DNA"/>
</dbReference>
<organism evidence="5 6">
    <name type="scientific">Hypholoma sublateritium (strain FD-334 SS-4)</name>
    <dbReference type="NCBI Taxonomy" id="945553"/>
    <lineage>
        <taxon>Eukaryota</taxon>
        <taxon>Fungi</taxon>
        <taxon>Dikarya</taxon>
        <taxon>Basidiomycota</taxon>
        <taxon>Agaricomycotina</taxon>
        <taxon>Agaricomycetes</taxon>
        <taxon>Agaricomycetidae</taxon>
        <taxon>Agaricales</taxon>
        <taxon>Agaricineae</taxon>
        <taxon>Strophariaceae</taxon>
        <taxon>Hypholoma</taxon>
    </lineage>
</organism>
<feature type="region of interest" description="Disordered" evidence="4">
    <location>
        <begin position="303"/>
        <end position="351"/>
    </location>
</feature>